<organism evidence="2 3">
    <name type="scientific">Striga asiatica</name>
    <name type="common">Asiatic witchweed</name>
    <name type="synonym">Buchnera asiatica</name>
    <dbReference type="NCBI Taxonomy" id="4170"/>
    <lineage>
        <taxon>Eukaryota</taxon>
        <taxon>Viridiplantae</taxon>
        <taxon>Streptophyta</taxon>
        <taxon>Embryophyta</taxon>
        <taxon>Tracheophyta</taxon>
        <taxon>Spermatophyta</taxon>
        <taxon>Magnoliopsida</taxon>
        <taxon>eudicotyledons</taxon>
        <taxon>Gunneridae</taxon>
        <taxon>Pentapetalae</taxon>
        <taxon>asterids</taxon>
        <taxon>lamiids</taxon>
        <taxon>Lamiales</taxon>
        <taxon>Orobanchaceae</taxon>
        <taxon>Buchnereae</taxon>
        <taxon>Striga</taxon>
    </lineage>
</organism>
<feature type="region of interest" description="Disordered" evidence="1">
    <location>
        <begin position="278"/>
        <end position="318"/>
    </location>
</feature>
<evidence type="ECO:0000313" key="2">
    <source>
        <dbReference type="EMBL" id="GER39083.1"/>
    </source>
</evidence>
<proteinExistence type="predicted"/>
<evidence type="ECO:0000256" key="1">
    <source>
        <dbReference type="SAM" id="MobiDB-lite"/>
    </source>
</evidence>
<sequence length="416" mass="46028">MQVSADTGSDHEERGTAFALAEWVPPSKRIERIDVIEKGEGMFGCLRRPCKPVREERFIGCGWDFPPMEEQVEVLLLVQLEHKAEKREEADRLHLIGFWGLQSRLDCPDLLTYSRRSQLLHTAPASPGDPPAQALDSTGPSSPPVPSPVPSPDARSDPSTSDLDLPIALLQCEDGQALYSSSDELHVAALQAWSMKRALATYCCCENASKIVSDLHAMRHSDVTAGQQYWAHMMRKVTGAAFVIMPDDREGKMFFPNSLIKKGLRVEVLLLLNPHMDSFPSRGSHPDHRNIGKVTSPGQAKANPDHESQRRFSTRQPACILNQGRKKKSHHFFSTVLGSTDVPPATQKSPASRTPSAALKAPEQEQAASKKRSGRRFALCHHFVVWCAAEEENPGRRFRDYALLGAPPRCQHGIGA</sequence>
<feature type="compositionally biased region" description="Polar residues" evidence="1">
    <location>
        <begin position="346"/>
        <end position="355"/>
    </location>
</feature>
<dbReference type="AlphaFoldDB" id="A0A5A7Q1R4"/>
<dbReference type="GO" id="GO:0003968">
    <property type="term" value="F:RNA-directed RNA polymerase activity"/>
    <property type="evidence" value="ECO:0007669"/>
    <property type="project" value="UniProtKB-KW"/>
</dbReference>
<dbReference type="OrthoDB" id="10658064at2759"/>
<gene>
    <name evidence="2" type="ORF">STAS_15621</name>
</gene>
<name>A0A5A7Q1R4_STRAF</name>
<keyword evidence="2" id="KW-0808">Transferase</keyword>
<keyword evidence="2" id="KW-0548">Nucleotidyltransferase</keyword>
<dbReference type="EMBL" id="BKCP01005572">
    <property type="protein sequence ID" value="GER39083.1"/>
    <property type="molecule type" value="Genomic_DNA"/>
</dbReference>
<reference evidence="3" key="1">
    <citation type="journal article" date="2019" name="Curr. Biol.">
        <title>Genome Sequence of Striga asiatica Provides Insight into the Evolution of Plant Parasitism.</title>
        <authorList>
            <person name="Yoshida S."/>
            <person name="Kim S."/>
            <person name="Wafula E.K."/>
            <person name="Tanskanen J."/>
            <person name="Kim Y.M."/>
            <person name="Honaas L."/>
            <person name="Yang Z."/>
            <person name="Spallek T."/>
            <person name="Conn C.E."/>
            <person name="Ichihashi Y."/>
            <person name="Cheong K."/>
            <person name="Cui S."/>
            <person name="Der J.P."/>
            <person name="Gundlach H."/>
            <person name="Jiao Y."/>
            <person name="Hori C."/>
            <person name="Ishida J.K."/>
            <person name="Kasahara H."/>
            <person name="Kiba T."/>
            <person name="Kim M.S."/>
            <person name="Koo N."/>
            <person name="Laohavisit A."/>
            <person name="Lee Y.H."/>
            <person name="Lumba S."/>
            <person name="McCourt P."/>
            <person name="Mortimer J.C."/>
            <person name="Mutuku J.M."/>
            <person name="Nomura T."/>
            <person name="Sasaki-Sekimoto Y."/>
            <person name="Seto Y."/>
            <person name="Wang Y."/>
            <person name="Wakatake T."/>
            <person name="Sakakibara H."/>
            <person name="Demura T."/>
            <person name="Yamaguchi S."/>
            <person name="Yoneyama K."/>
            <person name="Manabe R.I."/>
            <person name="Nelson D.C."/>
            <person name="Schulman A.H."/>
            <person name="Timko M.P."/>
            <person name="dePamphilis C.W."/>
            <person name="Choi D."/>
            <person name="Shirasu K."/>
        </authorList>
    </citation>
    <scope>NUCLEOTIDE SEQUENCE [LARGE SCALE GENOMIC DNA]</scope>
    <source>
        <strain evidence="3">cv. UVA1</strain>
    </source>
</reference>
<comment type="caution">
    <text evidence="2">The sequence shown here is derived from an EMBL/GenBank/DDBJ whole genome shotgun (WGS) entry which is preliminary data.</text>
</comment>
<evidence type="ECO:0000313" key="3">
    <source>
        <dbReference type="Proteomes" id="UP000325081"/>
    </source>
</evidence>
<keyword evidence="3" id="KW-1185">Reference proteome</keyword>
<feature type="region of interest" description="Disordered" evidence="1">
    <location>
        <begin position="336"/>
        <end position="373"/>
    </location>
</feature>
<dbReference type="Proteomes" id="UP000325081">
    <property type="component" value="Unassembled WGS sequence"/>
</dbReference>
<feature type="region of interest" description="Disordered" evidence="1">
    <location>
        <begin position="121"/>
        <end position="161"/>
    </location>
</feature>
<keyword evidence="2" id="KW-0696">RNA-directed RNA polymerase</keyword>
<protein>
    <submittedName>
        <fullName evidence="2">Mitovirus RNA-dependent RNA polymerase</fullName>
    </submittedName>
</protein>
<accession>A0A5A7Q1R4</accession>
<feature type="compositionally biased region" description="Pro residues" evidence="1">
    <location>
        <begin position="141"/>
        <end position="151"/>
    </location>
</feature>